<dbReference type="SUPFAM" id="SSF46785">
    <property type="entry name" value="Winged helix' DNA-binding domain"/>
    <property type="match status" value="1"/>
</dbReference>
<keyword evidence="3" id="KW-1185">Reference proteome</keyword>
<dbReference type="Pfam" id="PF12802">
    <property type="entry name" value="MarR_2"/>
    <property type="match status" value="1"/>
</dbReference>
<comment type="caution">
    <text evidence="2">The sequence shown here is derived from an EMBL/GenBank/DDBJ whole genome shotgun (WGS) entry which is preliminary data.</text>
</comment>
<evidence type="ECO:0000313" key="2">
    <source>
        <dbReference type="EMBL" id="MDP9763793.1"/>
    </source>
</evidence>
<feature type="domain" description="HTH marR-type" evidence="1">
    <location>
        <begin position="15"/>
        <end position="147"/>
    </location>
</feature>
<dbReference type="SMART" id="SM00347">
    <property type="entry name" value="HTH_MARR"/>
    <property type="match status" value="1"/>
</dbReference>
<proteinExistence type="predicted"/>
<dbReference type="InterPro" id="IPR036390">
    <property type="entry name" value="WH_DNA-bd_sf"/>
</dbReference>
<dbReference type="InterPro" id="IPR052526">
    <property type="entry name" value="HTH-type_Bedaq_tolerance"/>
</dbReference>
<dbReference type="RefSeq" id="WP_307464904.1">
    <property type="nucleotide sequence ID" value="NZ_JAURUR010000002.1"/>
</dbReference>
<dbReference type="PROSITE" id="PS50995">
    <property type="entry name" value="HTH_MARR_2"/>
    <property type="match status" value="1"/>
</dbReference>
<keyword evidence="2" id="KW-0238">DNA-binding</keyword>
<evidence type="ECO:0000259" key="1">
    <source>
        <dbReference type="PROSITE" id="PS50995"/>
    </source>
</evidence>
<protein>
    <submittedName>
        <fullName evidence="2">DNA-binding MarR family transcriptional regulator</fullName>
    </submittedName>
</protein>
<dbReference type="PANTHER" id="PTHR39515:SF2">
    <property type="entry name" value="HTH-TYPE TRANSCRIPTIONAL REGULATOR RV0880"/>
    <property type="match status" value="1"/>
</dbReference>
<dbReference type="EMBL" id="JAURUR010000002">
    <property type="protein sequence ID" value="MDP9763793.1"/>
    <property type="molecule type" value="Genomic_DNA"/>
</dbReference>
<dbReference type="InterPro" id="IPR036388">
    <property type="entry name" value="WH-like_DNA-bd_sf"/>
</dbReference>
<gene>
    <name evidence="2" type="ORF">QO006_001210</name>
</gene>
<dbReference type="InterPro" id="IPR000835">
    <property type="entry name" value="HTH_MarR-typ"/>
</dbReference>
<dbReference type="GO" id="GO:0003677">
    <property type="term" value="F:DNA binding"/>
    <property type="evidence" value="ECO:0007669"/>
    <property type="project" value="UniProtKB-KW"/>
</dbReference>
<name>A0ABT9MB30_9DEIO</name>
<dbReference type="Gene3D" id="1.10.10.10">
    <property type="entry name" value="Winged helix-like DNA-binding domain superfamily/Winged helix DNA-binding domain"/>
    <property type="match status" value="1"/>
</dbReference>
<dbReference type="Proteomes" id="UP001232163">
    <property type="component" value="Unassembled WGS sequence"/>
</dbReference>
<organism evidence="2 3">
    <name type="scientific">Deinococcus enclensis</name>
    <dbReference type="NCBI Taxonomy" id="1049582"/>
    <lineage>
        <taxon>Bacteria</taxon>
        <taxon>Thermotogati</taxon>
        <taxon>Deinococcota</taxon>
        <taxon>Deinococci</taxon>
        <taxon>Deinococcales</taxon>
        <taxon>Deinococcaceae</taxon>
        <taxon>Deinococcus</taxon>
    </lineage>
</organism>
<dbReference type="PANTHER" id="PTHR39515">
    <property type="entry name" value="CONSERVED PROTEIN"/>
    <property type="match status" value="1"/>
</dbReference>
<sequence>MNSSGSAGAGGTSDLGEVVRLTLRLSRRFRRALDEPLLSELGLNVKELLVLAAVMDGAQTPGGVAARQSLPAPTVSRIVGKLVEMGLIVRAADPVDLRRFELRLTPEGERRRERVREVAERVVGEHFGHLPPERLAQARLALEDLHAALEGAGDAAP</sequence>
<reference evidence="2 3" key="1">
    <citation type="submission" date="2023-07" db="EMBL/GenBank/DDBJ databases">
        <title>Genomic Encyclopedia of Type Strains, Phase IV (KMG-IV): sequencing the most valuable type-strain genomes for metagenomic binning, comparative biology and taxonomic classification.</title>
        <authorList>
            <person name="Goeker M."/>
        </authorList>
    </citation>
    <scope>NUCLEOTIDE SEQUENCE [LARGE SCALE GENOMIC DNA]</scope>
    <source>
        <strain evidence="2 3">NIO-1023</strain>
    </source>
</reference>
<evidence type="ECO:0000313" key="3">
    <source>
        <dbReference type="Proteomes" id="UP001232163"/>
    </source>
</evidence>
<accession>A0ABT9MB30</accession>